<protein>
    <submittedName>
        <fullName evidence="1">Uncharacterized protein</fullName>
    </submittedName>
</protein>
<name>M8CMU2_AEGTA</name>
<sequence>MASAQDKWAQQEQASPPWQWIGGDGGYSLVKLHLFVALGYIPESTTKSLTTPMPRMLMA</sequence>
<reference evidence="1" key="1">
    <citation type="submission" date="2015-06" db="UniProtKB">
        <authorList>
            <consortium name="EnsemblPlants"/>
        </authorList>
    </citation>
    <scope>IDENTIFICATION</scope>
</reference>
<accession>M8CMU2</accession>
<dbReference type="EnsemblPlants" id="EMT24816">
    <property type="protein sequence ID" value="EMT24816"/>
    <property type="gene ID" value="F775_08176"/>
</dbReference>
<proteinExistence type="predicted"/>
<evidence type="ECO:0000313" key="1">
    <source>
        <dbReference type="EnsemblPlants" id="EMT24816"/>
    </source>
</evidence>
<organism evidence="1">
    <name type="scientific">Aegilops tauschii</name>
    <name type="common">Tausch's goatgrass</name>
    <name type="synonym">Aegilops squarrosa</name>
    <dbReference type="NCBI Taxonomy" id="37682"/>
    <lineage>
        <taxon>Eukaryota</taxon>
        <taxon>Viridiplantae</taxon>
        <taxon>Streptophyta</taxon>
        <taxon>Embryophyta</taxon>
        <taxon>Tracheophyta</taxon>
        <taxon>Spermatophyta</taxon>
        <taxon>Magnoliopsida</taxon>
        <taxon>Liliopsida</taxon>
        <taxon>Poales</taxon>
        <taxon>Poaceae</taxon>
        <taxon>BOP clade</taxon>
        <taxon>Pooideae</taxon>
        <taxon>Triticodae</taxon>
        <taxon>Triticeae</taxon>
        <taxon>Triticinae</taxon>
        <taxon>Aegilops</taxon>
    </lineage>
</organism>
<dbReference type="AlphaFoldDB" id="M8CMU2"/>